<dbReference type="EMBL" id="CACVKT020003234">
    <property type="protein sequence ID" value="CAC5382521.1"/>
    <property type="molecule type" value="Genomic_DNA"/>
</dbReference>
<evidence type="ECO:0008006" key="4">
    <source>
        <dbReference type="Google" id="ProtNLM"/>
    </source>
</evidence>
<keyword evidence="3" id="KW-1185">Reference proteome</keyword>
<dbReference type="OrthoDB" id="6149381at2759"/>
<keyword evidence="1" id="KW-1133">Transmembrane helix</keyword>
<dbReference type="Proteomes" id="UP000507470">
    <property type="component" value="Unassembled WGS sequence"/>
</dbReference>
<sequence length="455" mass="51729">MLAGSDISVYATVGSTSILTFPDIFKTTICFQNGKQISLSKSKYHIALSKTFIEIKIINVTANDTGEYKVYDPLGFRPGLDLYVSNMSCPFRARRQDCAIEGSSPMLTFLTDWSLCHSDNEVDFLKRKNIHKTDNINLDLHIYNVTPTDEGYYICFPRLSQTEVVLKVAKLGFINQTDMKTIGGQEGREMTITCYSDTEQYITALQLESNGTGIALGDNQTVDITFIPDRTDHLSMYKCVDIIQSAITIEVQLIVTCLPVFPPENRNVQTGQLGQSMTLSFYIYSYPPVEDIFIEQIGRKQIKRKKIDNFIIMTSILSYTEFANVVGIEGYEILIEIEKLDIDDFQSYRITASNRFGESNYYFVIMDNERLPLSKSKRTYFVILCSVAVILLVYIIISHVCFCVKHDITMGQRNNHVSEDHNDQTYDLKKVQSHTVLSTTYVNRTPTTIMTESTP</sequence>
<name>A0A6J8BGL0_MYTCO</name>
<keyword evidence="1" id="KW-0812">Transmembrane</keyword>
<organism evidence="2 3">
    <name type="scientific">Mytilus coruscus</name>
    <name type="common">Sea mussel</name>
    <dbReference type="NCBI Taxonomy" id="42192"/>
    <lineage>
        <taxon>Eukaryota</taxon>
        <taxon>Metazoa</taxon>
        <taxon>Spiralia</taxon>
        <taxon>Lophotrochozoa</taxon>
        <taxon>Mollusca</taxon>
        <taxon>Bivalvia</taxon>
        <taxon>Autobranchia</taxon>
        <taxon>Pteriomorphia</taxon>
        <taxon>Mytilida</taxon>
        <taxon>Mytiloidea</taxon>
        <taxon>Mytilidae</taxon>
        <taxon>Mytilinae</taxon>
        <taxon>Mytilus</taxon>
    </lineage>
</organism>
<gene>
    <name evidence="2" type="ORF">MCOR_18342</name>
</gene>
<feature type="transmembrane region" description="Helical" evidence="1">
    <location>
        <begin position="380"/>
        <end position="404"/>
    </location>
</feature>
<keyword evidence="1" id="KW-0472">Membrane</keyword>
<reference evidence="2 3" key="1">
    <citation type="submission" date="2020-06" db="EMBL/GenBank/DDBJ databases">
        <authorList>
            <person name="Li R."/>
            <person name="Bekaert M."/>
        </authorList>
    </citation>
    <scope>NUCLEOTIDE SEQUENCE [LARGE SCALE GENOMIC DNA]</scope>
    <source>
        <strain evidence="3">wild</strain>
    </source>
</reference>
<protein>
    <recommendedName>
        <fullName evidence="4">Ig-like domain-containing protein</fullName>
    </recommendedName>
</protein>
<accession>A0A6J8BGL0</accession>
<evidence type="ECO:0000256" key="1">
    <source>
        <dbReference type="SAM" id="Phobius"/>
    </source>
</evidence>
<evidence type="ECO:0000313" key="2">
    <source>
        <dbReference type="EMBL" id="CAC5382521.1"/>
    </source>
</evidence>
<proteinExistence type="predicted"/>
<dbReference type="AlphaFoldDB" id="A0A6J8BGL0"/>
<evidence type="ECO:0000313" key="3">
    <source>
        <dbReference type="Proteomes" id="UP000507470"/>
    </source>
</evidence>